<comment type="caution">
    <text evidence="3">The sequence shown here is derived from an EMBL/GenBank/DDBJ whole genome shotgun (WGS) entry which is preliminary data.</text>
</comment>
<keyword evidence="2" id="KW-1277">Toxin-antitoxin system</keyword>
<evidence type="ECO:0000313" key="3">
    <source>
        <dbReference type="EMBL" id="MFD0914058.1"/>
    </source>
</evidence>
<dbReference type="InterPro" id="IPR035093">
    <property type="entry name" value="RelE/ParE_toxin_dom_sf"/>
</dbReference>
<dbReference type="NCBIfam" id="TIGR02385">
    <property type="entry name" value="RelE_StbE"/>
    <property type="match status" value="1"/>
</dbReference>
<organism evidence="3 4">
    <name type="scientific">Methylophilus luteus</name>
    <dbReference type="NCBI Taxonomy" id="640108"/>
    <lineage>
        <taxon>Bacteria</taxon>
        <taxon>Pseudomonadati</taxon>
        <taxon>Pseudomonadota</taxon>
        <taxon>Betaproteobacteria</taxon>
        <taxon>Nitrosomonadales</taxon>
        <taxon>Methylophilaceae</taxon>
        <taxon>Methylophilus</taxon>
    </lineage>
</organism>
<dbReference type="RefSeq" id="WP_379057598.1">
    <property type="nucleotide sequence ID" value="NZ_JBHTKB010000002.1"/>
</dbReference>
<proteinExistence type="inferred from homology"/>
<dbReference type="EMBL" id="JBHTKB010000002">
    <property type="protein sequence ID" value="MFD0914058.1"/>
    <property type="molecule type" value="Genomic_DNA"/>
</dbReference>
<evidence type="ECO:0000256" key="2">
    <source>
        <dbReference type="ARBA" id="ARBA00022649"/>
    </source>
</evidence>
<dbReference type="SUPFAM" id="SSF143011">
    <property type="entry name" value="RelE-like"/>
    <property type="match status" value="1"/>
</dbReference>
<dbReference type="Pfam" id="PF05016">
    <property type="entry name" value="ParE_toxin"/>
    <property type="match status" value="1"/>
</dbReference>
<sequence length="84" mass="9681">MSYSVSIKESAFKALARIDKPHRQRLIEAIEKLKISPTAGSVLKGEFSGLRRIRVGDYRIVYEVQDAQLVILVIRIAHRREVYK</sequence>
<reference evidence="4" key="1">
    <citation type="journal article" date="2019" name="Int. J. Syst. Evol. Microbiol.">
        <title>The Global Catalogue of Microorganisms (GCM) 10K type strain sequencing project: providing services to taxonomists for standard genome sequencing and annotation.</title>
        <authorList>
            <consortium name="The Broad Institute Genomics Platform"/>
            <consortium name="The Broad Institute Genome Sequencing Center for Infectious Disease"/>
            <person name="Wu L."/>
            <person name="Ma J."/>
        </authorList>
    </citation>
    <scope>NUCLEOTIDE SEQUENCE [LARGE SCALE GENOMIC DNA]</scope>
    <source>
        <strain evidence="4">CCUG 58412</strain>
    </source>
</reference>
<name>A0ABW3F9D3_9PROT</name>
<protein>
    <submittedName>
        <fullName evidence="3">Type II toxin-antitoxin system RelE/ParE family toxin</fullName>
    </submittedName>
</protein>
<dbReference type="InterPro" id="IPR007712">
    <property type="entry name" value="RelE/ParE_toxin"/>
</dbReference>
<dbReference type="Proteomes" id="UP001597128">
    <property type="component" value="Unassembled WGS sequence"/>
</dbReference>
<accession>A0ABW3F9D3</accession>
<evidence type="ECO:0000256" key="1">
    <source>
        <dbReference type="ARBA" id="ARBA00006226"/>
    </source>
</evidence>
<dbReference type="Gene3D" id="3.30.2310.20">
    <property type="entry name" value="RelE-like"/>
    <property type="match status" value="1"/>
</dbReference>
<dbReference type="PANTHER" id="PTHR35601">
    <property type="entry name" value="TOXIN RELE"/>
    <property type="match status" value="1"/>
</dbReference>
<dbReference type="PANTHER" id="PTHR35601:SF1">
    <property type="entry name" value="TOXIN RELE"/>
    <property type="match status" value="1"/>
</dbReference>
<evidence type="ECO:0000313" key="4">
    <source>
        <dbReference type="Proteomes" id="UP001597128"/>
    </source>
</evidence>
<comment type="similarity">
    <text evidence="1">Belongs to the RelE toxin family.</text>
</comment>
<gene>
    <name evidence="3" type="ORF">ACFQ1Z_10905</name>
</gene>
<keyword evidence="4" id="KW-1185">Reference proteome</keyword>